<keyword evidence="3" id="KW-1185">Reference proteome</keyword>
<dbReference type="PANTHER" id="PTHR33640">
    <property type="entry name" value="TRANSMEMBRANE PROTEIN"/>
    <property type="match status" value="1"/>
</dbReference>
<feature type="transmembrane region" description="Helical" evidence="1">
    <location>
        <begin position="32"/>
        <end position="51"/>
    </location>
</feature>
<keyword evidence="1" id="KW-0812">Transmembrane</keyword>
<accession>A0ABD1ILB6</accession>
<keyword evidence="1" id="KW-1133">Transmembrane helix</keyword>
<reference evidence="2 3" key="1">
    <citation type="submission" date="2024-06" db="EMBL/GenBank/DDBJ databases">
        <title>A chromosome level genome sequence of Diviner's sage (Salvia divinorum).</title>
        <authorList>
            <person name="Ford S.A."/>
            <person name="Ro D.-K."/>
            <person name="Ness R.W."/>
            <person name="Phillips M.A."/>
        </authorList>
    </citation>
    <scope>NUCLEOTIDE SEQUENCE [LARGE SCALE GENOMIC DNA]</scope>
    <source>
        <strain evidence="2">SAF-2024a</strain>
        <tissue evidence="2">Leaf</tissue>
    </source>
</reference>
<feature type="transmembrane region" description="Helical" evidence="1">
    <location>
        <begin position="63"/>
        <end position="86"/>
    </location>
</feature>
<dbReference type="PANTHER" id="PTHR33640:SF3">
    <property type="entry name" value="DUF4408 DOMAIN-CONTAINING PROTEIN"/>
    <property type="match status" value="1"/>
</dbReference>
<gene>
    <name evidence="2" type="ORF">AAHA92_00968</name>
</gene>
<evidence type="ECO:0000313" key="3">
    <source>
        <dbReference type="Proteomes" id="UP001567538"/>
    </source>
</evidence>
<evidence type="ECO:0000313" key="2">
    <source>
        <dbReference type="EMBL" id="KAL1569494.1"/>
    </source>
</evidence>
<evidence type="ECO:0000256" key="1">
    <source>
        <dbReference type="SAM" id="Phobius"/>
    </source>
</evidence>
<comment type="caution">
    <text evidence="2">The sequence shown here is derived from an EMBL/GenBank/DDBJ whole genome shotgun (WGS) entry which is preliminary data.</text>
</comment>
<dbReference type="EMBL" id="JBEAFC010000001">
    <property type="protein sequence ID" value="KAL1569494.1"/>
    <property type="molecule type" value="Genomic_DNA"/>
</dbReference>
<dbReference type="Proteomes" id="UP001567538">
    <property type="component" value="Unassembled WGS sequence"/>
</dbReference>
<organism evidence="2 3">
    <name type="scientific">Salvia divinorum</name>
    <name type="common">Maria pastora</name>
    <name type="synonym">Diviner's sage</name>
    <dbReference type="NCBI Taxonomy" id="28513"/>
    <lineage>
        <taxon>Eukaryota</taxon>
        <taxon>Viridiplantae</taxon>
        <taxon>Streptophyta</taxon>
        <taxon>Embryophyta</taxon>
        <taxon>Tracheophyta</taxon>
        <taxon>Spermatophyta</taxon>
        <taxon>Magnoliopsida</taxon>
        <taxon>eudicotyledons</taxon>
        <taxon>Gunneridae</taxon>
        <taxon>Pentapetalae</taxon>
        <taxon>asterids</taxon>
        <taxon>lamiids</taxon>
        <taxon>Lamiales</taxon>
        <taxon>Lamiaceae</taxon>
        <taxon>Nepetoideae</taxon>
        <taxon>Mentheae</taxon>
        <taxon>Salviinae</taxon>
        <taxon>Salvia</taxon>
        <taxon>Salvia subgen. Calosphace</taxon>
    </lineage>
</organism>
<dbReference type="AlphaFoldDB" id="A0ABD1ILB6"/>
<protein>
    <submittedName>
        <fullName evidence="2">Uncharacterized protein</fullName>
    </submittedName>
</protein>
<name>A0ABD1ILB6_SALDI</name>
<sequence length="218" mass="25311">MEAFNFDGNSGKSNSFPAIFCGVGQIKKLFRIAEILIVLILLTWTSTRLPFAVRISGEYLRRFVSIIVSHLFIFFLSNAIVLILFYKSRSLFLHHGFREIDVDFCQDFISSGAYFAGESCLRAEDIVYEDKQTIFEVTRVRAHRRSQSANFRREKNGGCERQLRRSETELRRRVEEKAAAVVDDLSNEEFQRAIEAFIAKQIKFHQEEKLTIVLHECN</sequence>
<proteinExistence type="predicted"/>
<keyword evidence="1" id="KW-0472">Membrane</keyword>